<proteinExistence type="predicted"/>
<reference evidence="1" key="1">
    <citation type="submission" date="2019-11" db="EMBL/GenBank/DDBJ databases">
        <title>Genomic insights into an expanded diversity of filamentous marine cyanobacteria reveals the extraordinary biosynthetic potential of Moorea and Okeania.</title>
        <authorList>
            <person name="Ferreira Leao T."/>
            <person name="Wang M."/>
            <person name="Moss N."/>
            <person name="Da Silva R."/>
            <person name="Sanders J."/>
            <person name="Nurk S."/>
            <person name="Gurevich A."/>
            <person name="Humphrey G."/>
            <person name="Reher R."/>
            <person name="Zhu Q."/>
            <person name="Belda-Ferre P."/>
            <person name="Glukhov E."/>
            <person name="Rex R."/>
            <person name="Dorrestein P.C."/>
            <person name="Knight R."/>
            <person name="Pevzner P."/>
            <person name="Gerwick W.H."/>
            <person name="Gerwick L."/>
        </authorList>
    </citation>
    <scope>NUCLEOTIDE SEQUENCE</scope>
    <source>
        <strain evidence="1">SIO1C4</strain>
    </source>
</reference>
<dbReference type="EMBL" id="JAAHFQ010000531">
    <property type="protein sequence ID" value="NER30327.1"/>
    <property type="molecule type" value="Genomic_DNA"/>
</dbReference>
<dbReference type="AlphaFoldDB" id="A0A6B3NFA4"/>
<protein>
    <submittedName>
        <fullName evidence="1">Uncharacterized protein</fullName>
    </submittedName>
</protein>
<gene>
    <name evidence="1" type="ORF">F6J89_22550</name>
</gene>
<accession>A0A6B3NFA4</accession>
<comment type="caution">
    <text evidence="1">The sequence shown here is derived from an EMBL/GenBank/DDBJ whole genome shotgun (WGS) entry which is preliminary data.</text>
</comment>
<organism evidence="1">
    <name type="scientific">Symploca sp. SIO1C4</name>
    <dbReference type="NCBI Taxonomy" id="2607765"/>
    <lineage>
        <taxon>Bacteria</taxon>
        <taxon>Bacillati</taxon>
        <taxon>Cyanobacteriota</taxon>
        <taxon>Cyanophyceae</taxon>
        <taxon>Coleofasciculales</taxon>
        <taxon>Coleofasciculaceae</taxon>
        <taxon>Symploca</taxon>
    </lineage>
</organism>
<evidence type="ECO:0000313" key="1">
    <source>
        <dbReference type="EMBL" id="NER30327.1"/>
    </source>
</evidence>
<name>A0A6B3NFA4_9CYAN</name>
<sequence>MLKQALKTFPWTLSSKTINLNKYIKWQHGIIPFFGGGSTLWSAWCPEPTTEEMNGWPPATIKAAQDYFNTAKMLLNVVGANDQQTGNIFEY</sequence>